<organism evidence="2 3">
    <name type="scientific">Klebsiella phage vB_KpnM_KpV52</name>
    <dbReference type="NCBI Taxonomy" id="1912321"/>
    <lineage>
        <taxon>Viruses</taxon>
        <taxon>Duplodnaviria</taxon>
        <taxon>Heunggongvirae</taxon>
        <taxon>Uroviricota</taxon>
        <taxon>Caudoviricetes</taxon>
        <taxon>Jameshumphriesvirinae</taxon>
        <taxon>Sircambvirus</taxon>
        <taxon>Sircambvirus KpV52</taxon>
        <taxon>Jedunavirus KpV80</taxon>
    </lineage>
</organism>
<evidence type="ECO:0000313" key="2">
    <source>
        <dbReference type="EMBL" id="AOZ65379.1"/>
    </source>
</evidence>
<protein>
    <recommendedName>
        <fullName evidence="1">Cyanophage baseplate Pam3 plug gp18 domain-containing protein</fullName>
    </recommendedName>
</protein>
<feature type="domain" description="Cyanophage baseplate Pam3 plug gp18" evidence="1">
    <location>
        <begin position="1"/>
        <end position="97"/>
    </location>
</feature>
<keyword evidence="3" id="KW-1185">Reference proteome</keyword>
<dbReference type="Pfam" id="PF22479">
    <property type="entry name" value="Pam3_gp18"/>
    <property type="match status" value="1"/>
</dbReference>
<dbReference type="OrthoDB" id="21753at10239"/>
<accession>A0A1I9SEV2</accession>
<gene>
    <name evidence="2" type="ORF">kpv52_35</name>
</gene>
<reference evidence="2 3" key="1">
    <citation type="submission" date="2016-05" db="EMBL/GenBank/DDBJ databases">
        <title>Complete genome sequence of bacteriophage vB_KpnM_KpV52 lytic for Klebsiella pneumoniae.</title>
        <authorList>
            <person name="Komisarova E.V."/>
            <person name="Krasilnikova V.M."/>
            <person name="Kislichkina A.A."/>
            <person name="Myakinina V.P."/>
            <person name="Volozhantsev N.V."/>
        </authorList>
    </citation>
    <scope>NUCLEOTIDE SEQUENCE [LARGE SCALE GENOMIC DNA]</scope>
</reference>
<dbReference type="Proteomes" id="UP000222016">
    <property type="component" value="Genome"/>
</dbReference>
<name>A0A1I9SEV2_9CAUD</name>
<evidence type="ECO:0000313" key="3">
    <source>
        <dbReference type="Proteomes" id="UP000222016"/>
    </source>
</evidence>
<evidence type="ECO:0000259" key="1">
    <source>
        <dbReference type="Pfam" id="PF22479"/>
    </source>
</evidence>
<sequence length="98" mass="10824">MQEIPLNNGASNAHQTFTVKLGDNVLDFALDYISYTDKPAWTMTVSQDGINYITGAMLVPNAEVSKAYRAGLGRFFFVGDEVTIDNLGVDNHLLWVPE</sequence>
<dbReference type="InterPro" id="IPR054252">
    <property type="entry name" value="Pam3_gp18"/>
</dbReference>
<dbReference type="EMBL" id="KX237516">
    <property type="protein sequence ID" value="AOZ65379.1"/>
    <property type="molecule type" value="Genomic_DNA"/>
</dbReference>
<proteinExistence type="predicted"/>